<reference evidence="1 2" key="1">
    <citation type="submission" date="2020-08" db="EMBL/GenBank/DDBJ databases">
        <title>The Agave Microbiome: Exploring the role of microbial communities in plant adaptations to desert environments.</title>
        <authorList>
            <person name="Partida-Martinez L.P."/>
        </authorList>
    </citation>
    <scope>NUCLEOTIDE SEQUENCE [LARGE SCALE GENOMIC DNA]</scope>
    <source>
        <strain evidence="1 2">AS3.12</strain>
    </source>
</reference>
<name>A0A7X0JJ77_9HYPH</name>
<dbReference type="RefSeq" id="WP_184654312.1">
    <property type="nucleotide sequence ID" value="NZ_JACHBU010000002.1"/>
</dbReference>
<proteinExistence type="predicted"/>
<comment type="caution">
    <text evidence="1">The sequence shown here is derived from an EMBL/GenBank/DDBJ whole genome shotgun (WGS) entry which is preliminary data.</text>
</comment>
<keyword evidence="2" id="KW-1185">Reference proteome</keyword>
<organism evidence="1 2">
    <name type="scientific">Rhizobium soli</name>
    <dbReference type="NCBI Taxonomy" id="424798"/>
    <lineage>
        <taxon>Bacteria</taxon>
        <taxon>Pseudomonadati</taxon>
        <taxon>Pseudomonadota</taxon>
        <taxon>Alphaproteobacteria</taxon>
        <taxon>Hyphomicrobiales</taxon>
        <taxon>Rhizobiaceae</taxon>
        <taxon>Rhizobium/Agrobacterium group</taxon>
        <taxon>Rhizobium</taxon>
    </lineage>
</organism>
<evidence type="ECO:0000313" key="2">
    <source>
        <dbReference type="Proteomes" id="UP000585437"/>
    </source>
</evidence>
<protein>
    <submittedName>
        <fullName evidence="1">Methyl-accepting chemotaxis protein</fullName>
    </submittedName>
</protein>
<sequence length="562" mass="60412">MAVRAVVSIEEGVSADASAFAARLDAARSRLEERFTEGGRALLSILDVLNRLVASLDQAESSLDEETANASLFELTQTVARLSQLSENEKGRQVQFTLISDAQGHLKGHAEDMQETLRYLRTFAVTAKITGAGIADFAGFAEEILQRIQDGTRQVNDFSDKVQYLGQGLGSLITRGKRIVSSYEDTIPQIAAGLSNGGEAIALNRRSMIEQAASVRAIARGIQTKLASTLSAMQIGDTTCQRIEHCQSTLTLLDDFLASPDATPLTGPQRDNLSAVIRRLVSHQLRQSIDHFERDTAKIVASVAGFRSDLQKIDAIRETMAEGEGGDTAMRQLDTGVGVAREAVRQIEAVAGEATELSRSTGQTVSELVTSIGVVQLVRTDIHYMALNTNLRCGRIGDQGKAINVVAAELRNYAGELDGAADKILVHLRMLEESAQKLSACEDTGGSLDLRLEQALANIRVVGDRRETEMSLLGEHSRSAVGEIDASLARLDFKIELGEVLRACAEEGEAFASARPLAAIEPALIELGARISALYTMGLERELHAKIMGTTPLGETSLVSVA</sequence>
<accession>A0A7X0JJ77</accession>
<dbReference type="Proteomes" id="UP000585437">
    <property type="component" value="Unassembled WGS sequence"/>
</dbReference>
<evidence type="ECO:0000313" key="1">
    <source>
        <dbReference type="EMBL" id="MBB6508200.1"/>
    </source>
</evidence>
<dbReference type="Gene3D" id="1.10.287.950">
    <property type="entry name" value="Methyl-accepting chemotaxis protein"/>
    <property type="match status" value="1"/>
</dbReference>
<dbReference type="AlphaFoldDB" id="A0A7X0JJ77"/>
<dbReference type="SUPFAM" id="SSF58104">
    <property type="entry name" value="Methyl-accepting chemotaxis protein (MCP) signaling domain"/>
    <property type="match status" value="1"/>
</dbReference>
<gene>
    <name evidence="1" type="ORF">F4695_001532</name>
</gene>
<dbReference type="EMBL" id="JACHBU010000002">
    <property type="protein sequence ID" value="MBB6508200.1"/>
    <property type="molecule type" value="Genomic_DNA"/>
</dbReference>